<keyword evidence="6" id="KW-1185">Reference proteome</keyword>
<organism evidence="5 6">
    <name type="scientific">Viridothelium virens</name>
    <name type="common">Speckled blister lichen</name>
    <name type="synonym">Trypethelium virens</name>
    <dbReference type="NCBI Taxonomy" id="1048519"/>
    <lineage>
        <taxon>Eukaryota</taxon>
        <taxon>Fungi</taxon>
        <taxon>Dikarya</taxon>
        <taxon>Ascomycota</taxon>
        <taxon>Pezizomycotina</taxon>
        <taxon>Dothideomycetes</taxon>
        <taxon>Dothideomycetes incertae sedis</taxon>
        <taxon>Trypetheliales</taxon>
        <taxon>Trypetheliaceae</taxon>
        <taxon>Viridothelium</taxon>
    </lineage>
</organism>
<evidence type="ECO:0000313" key="6">
    <source>
        <dbReference type="Proteomes" id="UP000800092"/>
    </source>
</evidence>
<dbReference type="EMBL" id="ML991825">
    <property type="protein sequence ID" value="KAF2231535.1"/>
    <property type="molecule type" value="Genomic_DNA"/>
</dbReference>
<accession>A0A6A6H0J2</accession>
<evidence type="ECO:0000313" key="5">
    <source>
        <dbReference type="EMBL" id="KAF2231535.1"/>
    </source>
</evidence>
<keyword evidence="3" id="KW-1133">Transmembrane helix</keyword>
<dbReference type="InterPro" id="IPR027193">
    <property type="entry name" value="Noc4"/>
</dbReference>
<dbReference type="Proteomes" id="UP000800092">
    <property type="component" value="Unassembled WGS sequence"/>
</dbReference>
<dbReference type="OrthoDB" id="10263185at2759"/>
<reference evidence="5" key="1">
    <citation type="journal article" date="2020" name="Stud. Mycol.">
        <title>101 Dothideomycetes genomes: a test case for predicting lifestyles and emergence of pathogens.</title>
        <authorList>
            <person name="Haridas S."/>
            <person name="Albert R."/>
            <person name="Binder M."/>
            <person name="Bloem J."/>
            <person name="Labutti K."/>
            <person name="Salamov A."/>
            <person name="Andreopoulos B."/>
            <person name="Baker S."/>
            <person name="Barry K."/>
            <person name="Bills G."/>
            <person name="Bluhm B."/>
            <person name="Cannon C."/>
            <person name="Castanera R."/>
            <person name="Culley D."/>
            <person name="Daum C."/>
            <person name="Ezra D."/>
            <person name="Gonzalez J."/>
            <person name="Henrissat B."/>
            <person name="Kuo A."/>
            <person name="Liang C."/>
            <person name="Lipzen A."/>
            <person name="Lutzoni F."/>
            <person name="Magnuson J."/>
            <person name="Mondo S."/>
            <person name="Nolan M."/>
            <person name="Ohm R."/>
            <person name="Pangilinan J."/>
            <person name="Park H.-J."/>
            <person name="Ramirez L."/>
            <person name="Alfaro M."/>
            <person name="Sun H."/>
            <person name="Tritt A."/>
            <person name="Yoshinaga Y."/>
            <person name="Zwiers L.-H."/>
            <person name="Turgeon B."/>
            <person name="Goodwin S."/>
            <person name="Spatafora J."/>
            <person name="Crous P."/>
            <person name="Grigoriev I."/>
        </authorList>
    </citation>
    <scope>NUCLEOTIDE SEQUENCE</scope>
    <source>
        <strain evidence="5">Tuck. ex Michener</strain>
    </source>
</reference>
<protein>
    <submittedName>
        <fullName evidence="5">CBF-domain-containing protein</fullName>
    </submittedName>
</protein>
<keyword evidence="3" id="KW-0472">Membrane</keyword>
<dbReference type="GO" id="GO:0042254">
    <property type="term" value="P:ribosome biogenesis"/>
    <property type="evidence" value="ECO:0007669"/>
    <property type="project" value="InterPro"/>
</dbReference>
<proteinExistence type="inferred from homology"/>
<gene>
    <name evidence="5" type="ORF">EV356DRAFT_451706</name>
</gene>
<dbReference type="PANTHER" id="PTHR12455">
    <property type="entry name" value="NUCLEOLAR COMPLEX PROTEIN 4"/>
    <property type="match status" value="1"/>
</dbReference>
<evidence type="ECO:0000256" key="3">
    <source>
        <dbReference type="SAM" id="Phobius"/>
    </source>
</evidence>
<feature type="compositionally biased region" description="Polar residues" evidence="2">
    <location>
        <begin position="28"/>
        <end position="37"/>
    </location>
</feature>
<dbReference type="GO" id="GO:0030692">
    <property type="term" value="C:Noc4p-Nop14p complex"/>
    <property type="evidence" value="ECO:0007669"/>
    <property type="project" value="TreeGrafter"/>
</dbReference>
<dbReference type="GO" id="GO:0032040">
    <property type="term" value="C:small-subunit processome"/>
    <property type="evidence" value="ECO:0007669"/>
    <property type="project" value="TreeGrafter"/>
</dbReference>
<evidence type="ECO:0000259" key="4">
    <source>
        <dbReference type="Pfam" id="PF03914"/>
    </source>
</evidence>
<dbReference type="PANTHER" id="PTHR12455:SF0">
    <property type="entry name" value="NUCLEOLAR COMPLEX PROTEIN 4 HOMOLOG"/>
    <property type="match status" value="1"/>
</dbReference>
<feature type="compositionally biased region" description="Basic and acidic residues" evidence="2">
    <location>
        <begin position="16"/>
        <end position="27"/>
    </location>
</feature>
<feature type="transmembrane region" description="Helical" evidence="3">
    <location>
        <begin position="389"/>
        <end position="409"/>
    </location>
</feature>
<dbReference type="InterPro" id="IPR005612">
    <property type="entry name" value="CCAAT-binding_factor"/>
</dbReference>
<dbReference type="Pfam" id="PF03914">
    <property type="entry name" value="CBF"/>
    <property type="match status" value="1"/>
</dbReference>
<comment type="similarity">
    <text evidence="1">Belongs to the CBF/MAK21 family.</text>
</comment>
<evidence type="ECO:0000256" key="2">
    <source>
        <dbReference type="SAM" id="MobiDB-lite"/>
    </source>
</evidence>
<feature type="region of interest" description="Disordered" evidence="2">
    <location>
        <begin position="1"/>
        <end position="37"/>
    </location>
</feature>
<feature type="transmembrane region" description="Helical" evidence="3">
    <location>
        <begin position="307"/>
        <end position="330"/>
    </location>
</feature>
<keyword evidence="3" id="KW-0812">Transmembrane</keyword>
<dbReference type="AlphaFoldDB" id="A0A6A6H0J2"/>
<name>A0A6A6H0J2_VIRVR</name>
<feature type="domain" description="CCAAT-binding factor" evidence="4">
    <location>
        <begin position="319"/>
        <end position="484"/>
    </location>
</feature>
<evidence type="ECO:0000256" key="1">
    <source>
        <dbReference type="ARBA" id="ARBA00007797"/>
    </source>
</evidence>
<sequence>MPHAVGSVAGQKRKLPHDATKAHKSTENPRTSAKAVTQDSKDAILLLETEILESRRNYNNIASLLVICNETQTDEETTTAAVALCRVFCRLTAAGDMTKAKGMPENEVTVIDWLRAKYAEYTQHLQAMMRDSDESKQSTAMVLTMRLVKESASKDENIWRTGLFCDLLQTLLSSAQSSLAREELVEKYVDEYDDVRFFTLLGIMRILGRTDKGKEVDIKALVDHSLEILMRMEGPFPSSEDITDFLAGSPPPKHVLRSSNAHKKAAQDAWLSLLRQPLTRPQRKAVLNKVTTHIAPVFSRPELLMDFLTTSFDIGGAVSLLALSGLFHLITTRNLDYPKFYTKLYSLIDADILHSKYRSRFFRLLDTFLSSTHLPATLVASFIKRLSRLVLTAPPAGIIAVVPFIYNMLQRHRQCTFMLHRDPHPSFLAWQTLHPSSSSNDNPSLEDPFLADEPDPTKTLALESSLWELDTLRSHYHPNVATLAGIIAQQFTKREYQLEDFLDHSYASLVEAELGKEVKKAPVVEWEIPKRIFSAEGGGLARTGSLLEAVRAREREVDKGSKDT</sequence>